<reference evidence="2" key="1">
    <citation type="submission" date="2021-01" db="EMBL/GenBank/DDBJ databases">
        <title>Modified the classification status of verrucomicrobia.</title>
        <authorList>
            <person name="Feng X."/>
        </authorList>
    </citation>
    <scope>NUCLEOTIDE SEQUENCE</scope>
    <source>
        <strain evidence="2">KCTC 22201</strain>
    </source>
</reference>
<keyword evidence="1" id="KW-0812">Transmembrane</keyword>
<keyword evidence="3" id="KW-1185">Reference proteome</keyword>
<dbReference type="Proteomes" id="UP000658278">
    <property type="component" value="Unassembled WGS sequence"/>
</dbReference>
<dbReference type="EMBL" id="JAENII010000008">
    <property type="protein sequence ID" value="MBK1827742.1"/>
    <property type="molecule type" value="Genomic_DNA"/>
</dbReference>
<gene>
    <name evidence="2" type="ORF">JIN81_11985</name>
</gene>
<evidence type="ECO:0000313" key="3">
    <source>
        <dbReference type="Proteomes" id="UP000658278"/>
    </source>
</evidence>
<evidence type="ECO:0000256" key="1">
    <source>
        <dbReference type="SAM" id="Phobius"/>
    </source>
</evidence>
<evidence type="ECO:0000313" key="2">
    <source>
        <dbReference type="EMBL" id="MBK1827742.1"/>
    </source>
</evidence>
<feature type="transmembrane region" description="Helical" evidence="1">
    <location>
        <begin position="85"/>
        <end position="105"/>
    </location>
</feature>
<feature type="transmembrane region" description="Helical" evidence="1">
    <location>
        <begin position="41"/>
        <end position="65"/>
    </location>
</feature>
<keyword evidence="1" id="KW-1133">Transmembrane helix</keyword>
<protein>
    <submittedName>
        <fullName evidence="2">Uncharacterized protein</fullName>
    </submittedName>
</protein>
<name>A0A934RDV5_9BACT</name>
<comment type="caution">
    <text evidence="2">The sequence shown here is derived from an EMBL/GenBank/DDBJ whole genome shotgun (WGS) entry which is preliminary data.</text>
</comment>
<dbReference type="AlphaFoldDB" id="A0A934RDV5"/>
<sequence length="106" mass="11650">MRTHFLPNARKFLGQTAHFLKTCYIDGFRALLLGKFNQRQAILIIVATIPILLSVGMLFIPTVLFPTPQHQAFYHFAQTLAGDSISMIPVVIGAVSTTLGLKIPLG</sequence>
<organism evidence="2 3">
    <name type="scientific">Haloferula rosea</name>
    <dbReference type="NCBI Taxonomy" id="490093"/>
    <lineage>
        <taxon>Bacteria</taxon>
        <taxon>Pseudomonadati</taxon>
        <taxon>Verrucomicrobiota</taxon>
        <taxon>Verrucomicrobiia</taxon>
        <taxon>Verrucomicrobiales</taxon>
        <taxon>Verrucomicrobiaceae</taxon>
        <taxon>Haloferula</taxon>
    </lineage>
</organism>
<keyword evidence="1" id="KW-0472">Membrane</keyword>
<accession>A0A934RDV5</accession>
<proteinExistence type="predicted"/>